<protein>
    <submittedName>
        <fullName evidence="1">Uncharacterized protein</fullName>
    </submittedName>
</protein>
<keyword evidence="2" id="KW-1185">Reference proteome</keyword>
<accession>A0ACC2LHN2</accession>
<proteinExistence type="predicted"/>
<dbReference type="Proteomes" id="UP001234297">
    <property type="component" value="Chromosome 8"/>
</dbReference>
<evidence type="ECO:0000313" key="2">
    <source>
        <dbReference type="Proteomes" id="UP001234297"/>
    </source>
</evidence>
<name>A0ACC2LHN2_PERAE</name>
<gene>
    <name evidence="1" type="ORF">MRB53_026257</name>
</gene>
<reference evidence="1 2" key="1">
    <citation type="journal article" date="2022" name="Hortic Res">
        <title>A haplotype resolved chromosomal level avocado genome allows analysis of novel avocado genes.</title>
        <authorList>
            <person name="Nath O."/>
            <person name="Fletcher S.J."/>
            <person name="Hayward A."/>
            <person name="Shaw L.M."/>
            <person name="Masouleh A.K."/>
            <person name="Furtado A."/>
            <person name="Henry R.J."/>
            <person name="Mitter N."/>
        </authorList>
    </citation>
    <scope>NUCLEOTIDE SEQUENCE [LARGE SCALE GENOMIC DNA]</scope>
    <source>
        <strain evidence="2">cv. Hass</strain>
    </source>
</reference>
<evidence type="ECO:0000313" key="1">
    <source>
        <dbReference type="EMBL" id="KAJ8632921.1"/>
    </source>
</evidence>
<dbReference type="EMBL" id="CM056816">
    <property type="protein sequence ID" value="KAJ8632921.1"/>
    <property type="molecule type" value="Genomic_DNA"/>
</dbReference>
<organism evidence="1 2">
    <name type="scientific">Persea americana</name>
    <name type="common">Avocado</name>
    <dbReference type="NCBI Taxonomy" id="3435"/>
    <lineage>
        <taxon>Eukaryota</taxon>
        <taxon>Viridiplantae</taxon>
        <taxon>Streptophyta</taxon>
        <taxon>Embryophyta</taxon>
        <taxon>Tracheophyta</taxon>
        <taxon>Spermatophyta</taxon>
        <taxon>Magnoliopsida</taxon>
        <taxon>Magnoliidae</taxon>
        <taxon>Laurales</taxon>
        <taxon>Lauraceae</taxon>
        <taxon>Persea</taxon>
    </lineage>
</organism>
<sequence>MSQYRALLVNYKKTAYLRPHISDRMRSLIGNSDQLQSLIVVADYLVAGWTPATDNSDRLISDRYLRPIIATDLSAIVISDRMRSLIAKNN</sequence>
<comment type="caution">
    <text evidence="1">The sequence shown here is derived from an EMBL/GenBank/DDBJ whole genome shotgun (WGS) entry which is preliminary data.</text>
</comment>